<evidence type="ECO:0000313" key="2">
    <source>
        <dbReference type="EMBL" id="CAH3177630.1"/>
    </source>
</evidence>
<feature type="transmembrane region" description="Helical" evidence="1">
    <location>
        <begin position="446"/>
        <end position="465"/>
    </location>
</feature>
<dbReference type="EMBL" id="CALNXK010000228">
    <property type="protein sequence ID" value="CAH3177630.1"/>
    <property type="molecule type" value="Genomic_DNA"/>
</dbReference>
<keyword evidence="1" id="KW-0812">Transmembrane</keyword>
<reference evidence="2 3" key="1">
    <citation type="submission" date="2022-05" db="EMBL/GenBank/DDBJ databases">
        <authorList>
            <consortium name="Genoscope - CEA"/>
            <person name="William W."/>
        </authorList>
    </citation>
    <scope>NUCLEOTIDE SEQUENCE [LARGE SCALE GENOMIC DNA]</scope>
</reference>
<keyword evidence="1" id="KW-1133">Transmembrane helix</keyword>
<gene>
    <name evidence="2" type="ORF">PLOB_00019464</name>
</gene>
<organism evidence="2 3">
    <name type="scientific">Porites lobata</name>
    <dbReference type="NCBI Taxonomy" id="104759"/>
    <lineage>
        <taxon>Eukaryota</taxon>
        <taxon>Metazoa</taxon>
        <taxon>Cnidaria</taxon>
        <taxon>Anthozoa</taxon>
        <taxon>Hexacorallia</taxon>
        <taxon>Scleractinia</taxon>
        <taxon>Fungiina</taxon>
        <taxon>Poritidae</taxon>
        <taxon>Porites</taxon>
    </lineage>
</organism>
<feature type="transmembrane region" description="Helical" evidence="1">
    <location>
        <begin position="229"/>
        <end position="249"/>
    </location>
</feature>
<evidence type="ECO:0000256" key="1">
    <source>
        <dbReference type="SAM" id="Phobius"/>
    </source>
</evidence>
<dbReference type="PANTHER" id="PTHR11319">
    <property type="entry name" value="G PROTEIN-COUPLED RECEPTOR-RELATED"/>
    <property type="match status" value="1"/>
</dbReference>
<feature type="transmembrane region" description="Helical" evidence="1">
    <location>
        <begin position="332"/>
        <end position="353"/>
    </location>
</feature>
<name>A0ABN8RIK0_9CNID</name>
<dbReference type="PANTHER" id="PTHR11319:SF35">
    <property type="entry name" value="OUTER MEMBRANE PROTEIN PMPC-RELATED"/>
    <property type="match status" value="1"/>
</dbReference>
<protein>
    <submittedName>
        <fullName evidence="2">Uncharacterized protein</fullName>
    </submittedName>
</protein>
<comment type="caution">
    <text evidence="2">The sequence shown here is derived from an EMBL/GenBank/DDBJ whole genome shotgun (WGS) entry which is preliminary data.</text>
</comment>
<sequence length="609" mass="69327">LFEDCKPCDQPGLQCAHDFATLRSGYWWKWRNETDKMIYEKFTAGVKNAVFTPVVQAKSPTVVNGSHIKYSSILPQPQKCPRQKSCKGGLESICSDGYEGPLCEICSAGYYKQLKTCSECPMKKWIIGQLSILAAVILVIIVIVVWTSKKKDTKNKERSSVDIILGRLKIAIGFYQVTSGVLEAFSYIKWPDSLTRIGEYTRVLQVNVFQIAPIQCLFENLKVNAFGSLYAILALNTFAVVVAIAVYGIRKLTSMRNTLSKKVKDKKIEVIYRNLFFFLHVTYLSTCLKTANVLPLSCHTICADEKDESCEKFLKADYSIECTSSEFNRSVLVAYCTVAYIVFLPTASLIILWRQRSYRKQNHRPSVKQQNKEVLTGLRFLFENYTEQTWYWELVETIRKVVLTSGLILVGSESRAYVGMACVISGLYGMFFAYRRPIMDPSENNLMLSSLGVTFVNLGIGAAFHPQSIHILITSCSIYWCLVLILQYLIYIYRYFNTWRKNPQWSFSCCLALLLPLNELQGGVRALNGKNVIQQQLETGKMDMPTMTDAIKDSGTINFSLEIDEKNRYEERKVIRMANNKRGKTTQSATNLSSVTIHKPPWKTYDTEL</sequence>
<keyword evidence="1" id="KW-0472">Membrane</keyword>
<feature type="transmembrane region" description="Helical" evidence="1">
    <location>
        <begin position="125"/>
        <end position="147"/>
    </location>
</feature>
<feature type="transmembrane region" description="Helical" evidence="1">
    <location>
        <begin position="270"/>
        <end position="286"/>
    </location>
</feature>
<feature type="transmembrane region" description="Helical" evidence="1">
    <location>
        <begin position="471"/>
        <end position="493"/>
    </location>
</feature>
<evidence type="ECO:0000313" key="3">
    <source>
        <dbReference type="Proteomes" id="UP001159405"/>
    </source>
</evidence>
<proteinExistence type="predicted"/>
<feature type="non-terminal residue" evidence="2">
    <location>
        <position position="1"/>
    </location>
</feature>
<accession>A0ABN8RIK0</accession>
<keyword evidence="3" id="KW-1185">Reference proteome</keyword>
<dbReference type="Proteomes" id="UP001159405">
    <property type="component" value="Unassembled WGS sequence"/>
</dbReference>